<accession>A0ABV2X3F3</accession>
<dbReference type="RefSeq" id="WP_357989850.1">
    <property type="nucleotide sequence ID" value="NZ_JBEYBR010000002.1"/>
</dbReference>
<dbReference type="Proteomes" id="UP001550535">
    <property type="component" value="Unassembled WGS sequence"/>
</dbReference>
<keyword evidence="2" id="KW-1185">Reference proteome</keyword>
<gene>
    <name evidence="1" type="ORF">ABZ507_01235</name>
</gene>
<protein>
    <submittedName>
        <fullName evidence="1">Uncharacterized protein</fullName>
    </submittedName>
</protein>
<dbReference type="EMBL" id="JBEYBR010000002">
    <property type="protein sequence ID" value="MEU2120427.1"/>
    <property type="molecule type" value="Genomic_DNA"/>
</dbReference>
<sequence length="74" mass="8522">MDLRLHRLHEQHGRQRRVGAADVEAAQVELHFAREYLFEVAETCDAFGCARRPIEQQSMHLRLRGVQPCHGSIS</sequence>
<comment type="caution">
    <text evidence="1">The sequence shown here is derived from an EMBL/GenBank/DDBJ whole genome shotgun (WGS) entry which is preliminary data.</text>
</comment>
<reference evidence="1 2" key="1">
    <citation type="submission" date="2024-06" db="EMBL/GenBank/DDBJ databases">
        <title>The Natural Products Discovery Center: Release of the First 8490 Sequenced Strains for Exploring Actinobacteria Biosynthetic Diversity.</title>
        <authorList>
            <person name="Kalkreuter E."/>
            <person name="Kautsar S.A."/>
            <person name="Yang D."/>
            <person name="Bader C.D."/>
            <person name="Teijaro C.N."/>
            <person name="Fluegel L."/>
            <person name="Davis C.M."/>
            <person name="Simpson J.R."/>
            <person name="Lauterbach L."/>
            <person name="Steele A.D."/>
            <person name="Gui C."/>
            <person name="Meng S."/>
            <person name="Li G."/>
            <person name="Viehrig K."/>
            <person name="Ye F."/>
            <person name="Su P."/>
            <person name="Kiefer A.F."/>
            <person name="Nichols A."/>
            <person name="Cepeda A.J."/>
            <person name="Yan W."/>
            <person name="Fan B."/>
            <person name="Jiang Y."/>
            <person name="Adhikari A."/>
            <person name="Zheng C.-J."/>
            <person name="Schuster L."/>
            <person name="Cowan T.M."/>
            <person name="Smanski M.J."/>
            <person name="Chevrette M.G."/>
            <person name="De Carvalho L.P.S."/>
            <person name="Shen B."/>
        </authorList>
    </citation>
    <scope>NUCLEOTIDE SEQUENCE [LARGE SCALE GENOMIC DNA]</scope>
    <source>
        <strain evidence="1 2">NPDC019434</strain>
    </source>
</reference>
<proteinExistence type="predicted"/>
<evidence type="ECO:0000313" key="2">
    <source>
        <dbReference type="Proteomes" id="UP001550535"/>
    </source>
</evidence>
<name>A0ABV2X3F3_9NOCA</name>
<evidence type="ECO:0000313" key="1">
    <source>
        <dbReference type="EMBL" id="MEU2120427.1"/>
    </source>
</evidence>
<organism evidence="1 2">
    <name type="scientific">Nocardia niwae</name>
    <dbReference type="NCBI Taxonomy" id="626084"/>
    <lineage>
        <taxon>Bacteria</taxon>
        <taxon>Bacillati</taxon>
        <taxon>Actinomycetota</taxon>
        <taxon>Actinomycetes</taxon>
        <taxon>Mycobacteriales</taxon>
        <taxon>Nocardiaceae</taxon>
        <taxon>Nocardia</taxon>
    </lineage>
</organism>